<dbReference type="SUPFAM" id="SSF50978">
    <property type="entry name" value="WD40 repeat-like"/>
    <property type="match status" value="1"/>
</dbReference>
<dbReference type="Gene3D" id="2.130.10.10">
    <property type="entry name" value="YVTN repeat-like/Quinoprotein amine dehydrogenase"/>
    <property type="match status" value="7"/>
</dbReference>
<feature type="repeat" description="WD" evidence="3">
    <location>
        <begin position="849"/>
        <end position="890"/>
    </location>
</feature>
<feature type="repeat" description="WD" evidence="3">
    <location>
        <begin position="763"/>
        <end position="804"/>
    </location>
</feature>
<dbReference type="CDD" id="cd00200">
    <property type="entry name" value="WD40"/>
    <property type="match status" value="2"/>
</dbReference>
<keyword evidence="6" id="KW-1185">Reference proteome</keyword>
<keyword evidence="2" id="KW-0677">Repeat</keyword>
<feature type="repeat" description="WD" evidence="3">
    <location>
        <begin position="1322"/>
        <end position="1363"/>
    </location>
</feature>
<dbReference type="InterPro" id="IPR001680">
    <property type="entry name" value="WD40_rpt"/>
</dbReference>
<protein>
    <submittedName>
        <fullName evidence="5">WD-REPEATS-REGION domain-containing protein</fullName>
    </submittedName>
</protein>
<dbReference type="PROSITE" id="PS50837">
    <property type="entry name" value="NACHT"/>
    <property type="match status" value="1"/>
</dbReference>
<dbReference type="InterPro" id="IPR011047">
    <property type="entry name" value="Quinoprotein_ADH-like_sf"/>
</dbReference>
<organism evidence="5 6">
    <name type="scientific">Mycena venus</name>
    <dbReference type="NCBI Taxonomy" id="2733690"/>
    <lineage>
        <taxon>Eukaryota</taxon>
        <taxon>Fungi</taxon>
        <taxon>Dikarya</taxon>
        <taxon>Basidiomycota</taxon>
        <taxon>Agaricomycotina</taxon>
        <taxon>Agaricomycetes</taxon>
        <taxon>Agaricomycetidae</taxon>
        <taxon>Agaricales</taxon>
        <taxon>Marasmiineae</taxon>
        <taxon>Mycenaceae</taxon>
        <taxon>Mycena</taxon>
    </lineage>
</organism>
<evidence type="ECO:0000313" key="6">
    <source>
        <dbReference type="Proteomes" id="UP000620124"/>
    </source>
</evidence>
<feature type="repeat" description="WD" evidence="3">
    <location>
        <begin position="1279"/>
        <end position="1320"/>
    </location>
</feature>
<dbReference type="PROSITE" id="PS50294">
    <property type="entry name" value="WD_REPEATS_REGION"/>
    <property type="match status" value="14"/>
</dbReference>
<evidence type="ECO:0000259" key="4">
    <source>
        <dbReference type="PROSITE" id="PS50837"/>
    </source>
</evidence>
<dbReference type="InterPro" id="IPR059179">
    <property type="entry name" value="MLKL-like_MCAfunc"/>
</dbReference>
<dbReference type="Proteomes" id="UP000620124">
    <property type="component" value="Unassembled WGS sequence"/>
</dbReference>
<dbReference type="InterPro" id="IPR015943">
    <property type="entry name" value="WD40/YVTN_repeat-like_dom_sf"/>
</dbReference>
<feature type="repeat" description="WD" evidence="3">
    <location>
        <begin position="892"/>
        <end position="924"/>
    </location>
</feature>
<name>A0A8H7CYE7_9AGAR</name>
<feature type="repeat" description="WD" evidence="3">
    <location>
        <begin position="1107"/>
        <end position="1142"/>
    </location>
</feature>
<dbReference type="Gene3D" id="1.20.930.20">
    <property type="entry name" value="Adaptor protein Cbl, N-terminal domain"/>
    <property type="match status" value="1"/>
</dbReference>
<dbReference type="CDD" id="cd21037">
    <property type="entry name" value="MLKL_NTD"/>
    <property type="match status" value="1"/>
</dbReference>
<dbReference type="OrthoDB" id="538223at2759"/>
<dbReference type="InterPro" id="IPR007111">
    <property type="entry name" value="NACHT_NTPase"/>
</dbReference>
<feature type="repeat" description="WD" evidence="3">
    <location>
        <begin position="1193"/>
        <end position="1234"/>
    </location>
</feature>
<evidence type="ECO:0000256" key="2">
    <source>
        <dbReference type="ARBA" id="ARBA00022737"/>
    </source>
</evidence>
<dbReference type="InterPro" id="IPR020472">
    <property type="entry name" value="WD40_PAC1"/>
</dbReference>
<feature type="repeat" description="WD" evidence="3">
    <location>
        <begin position="1064"/>
        <end position="1105"/>
    </location>
</feature>
<feature type="repeat" description="WD" evidence="3">
    <location>
        <begin position="806"/>
        <end position="847"/>
    </location>
</feature>
<dbReference type="GO" id="GO:1990234">
    <property type="term" value="C:transferase complex"/>
    <property type="evidence" value="ECO:0007669"/>
    <property type="project" value="UniProtKB-ARBA"/>
</dbReference>
<dbReference type="SUPFAM" id="SSF50998">
    <property type="entry name" value="Quinoprotein alcohol dehydrogenase-like"/>
    <property type="match status" value="1"/>
</dbReference>
<dbReference type="InterPro" id="IPR036537">
    <property type="entry name" value="Adaptor_Cbl_N_dom_sf"/>
</dbReference>
<dbReference type="InterPro" id="IPR019775">
    <property type="entry name" value="WD40_repeat_CS"/>
</dbReference>
<gene>
    <name evidence="5" type="ORF">MVEN_01161000</name>
</gene>
<evidence type="ECO:0000256" key="3">
    <source>
        <dbReference type="PROSITE-ProRule" id="PRU00221"/>
    </source>
</evidence>
<dbReference type="EMBL" id="JACAZI010000009">
    <property type="protein sequence ID" value="KAF7351988.1"/>
    <property type="molecule type" value="Genomic_DNA"/>
</dbReference>
<dbReference type="PRINTS" id="PR00320">
    <property type="entry name" value="GPROTEINBRPT"/>
</dbReference>
<dbReference type="PROSITE" id="PS50082">
    <property type="entry name" value="WD_REPEATS_2"/>
    <property type="match status" value="14"/>
</dbReference>
<dbReference type="SUPFAM" id="SSF52540">
    <property type="entry name" value="P-loop containing nucleoside triphosphate hydrolases"/>
    <property type="match status" value="1"/>
</dbReference>
<dbReference type="SMART" id="SM00320">
    <property type="entry name" value="WD40"/>
    <property type="match status" value="15"/>
</dbReference>
<keyword evidence="1 3" id="KW-0853">WD repeat</keyword>
<dbReference type="PANTHER" id="PTHR22847">
    <property type="entry name" value="WD40 REPEAT PROTEIN"/>
    <property type="match status" value="1"/>
</dbReference>
<dbReference type="Pfam" id="PF24883">
    <property type="entry name" value="NPHP3_N"/>
    <property type="match status" value="1"/>
</dbReference>
<evidence type="ECO:0000313" key="5">
    <source>
        <dbReference type="EMBL" id="KAF7351988.1"/>
    </source>
</evidence>
<feature type="repeat" description="WD" evidence="3">
    <location>
        <begin position="1150"/>
        <end position="1191"/>
    </location>
</feature>
<evidence type="ECO:0000256" key="1">
    <source>
        <dbReference type="ARBA" id="ARBA00022574"/>
    </source>
</evidence>
<dbReference type="InterPro" id="IPR027417">
    <property type="entry name" value="P-loop_NTPase"/>
</dbReference>
<dbReference type="PROSITE" id="PS00678">
    <property type="entry name" value="WD_REPEATS_1"/>
    <property type="match status" value="11"/>
</dbReference>
<feature type="repeat" description="WD" evidence="3">
    <location>
        <begin position="1236"/>
        <end position="1277"/>
    </location>
</feature>
<feature type="domain" description="NACHT" evidence="4">
    <location>
        <begin position="223"/>
        <end position="371"/>
    </location>
</feature>
<sequence>MSRASSSALPSRGEATIGLLDNTILPALSLAKAGVTGLGVIGLEATVNGVFELLTMVSTMKANQKDLAALERNINVVVKNCEDTAAAIRTSGHAEVLTERLTKLVSNLEPIARQCKSNSGENKFKQFFNSKMNKDQIQGVQNTLTSLIRDFTFYGGISIEHIVADMKSEFDELKAREILQTVKSVAARYNAENTPNECMDGTRVDIINDIIAQLTSPPDATQRIVMLSGSAGSGKSTIAKSVASRLADHDKILAASFFFSRDYIDRREITGLPKTLARQFADHCPVFKRLLVDFLENDRTEILFADPKLQFHQLVVDLLAKLPITPTPWVICIDALDECGNDRGQVFLRWLSDSIDQIPKHIRFFLTGRPDVPSYIKLDKLQALIHPIILDQVDSMVVQQDISLYIGKALDGNTWTARYPWKIQAPEIEKITQRASGLFVFAATAVRYVLAGLPQTLPQKSVDFLLHGAPLTDLYDLYHRIVDHAIPIPAPRDERSQDSHNAAVKILSTVIQLLEPLGLQSLAVLFKMPVDDVRAILSPLSAVILLPEDLDNGVQIIHLSFREFMSSAIQETRPDLLCGTADQRYALASNLLENLNRELRFNICELPTSYLRNSEVPDLPWRMEKYIPQHLHYCCRFWANHLAETHWNSPLSHLAATFLQEKFLFWLEVLSLLGTVGGASHALSKFIRWVQEGSLRQFAMDGKRFIAFFSTPISQSAAHIYISALAMTPATAEIRKTYCLQFPRLLSITRGQMEKWPTTIASIEGHTDTVYSVAFSPDGKRIVSGSRDNTMCLWDAESGMAIGEPFEGHTDVVYSVAFSPDGKRIVSGSQDNTVRVWDVESGLAIGDPFKGHTDWVRSVAFSPDGKQIVSGSDDKTVRVWNAESGVAIGDPFKGHTNWVMTVAFSPDSKRIVSGSRDNTMCLWDGESGVAIGDPFKGHTNTVYSVAFSPHGKRIVSGSGDNTVRLWDMESGLAIGVPFEGHTNTVISVAFSPDGKRIVSGSTDRTVRVWEAESGVAIGNPFKGHTDWVRSVVFSPDGKQIVSGSDDKTVLVRDAESGVVIGDPFGGHSADVTSVAFSSDGRWIVSGSNDKTVRLWEEESGVAISDPFEGHTSIVTSVAFSPNGKRIVSGSEDNTVRLWDAESVVTIGEPFEGHTDDVNSVAFSPDGKQIVSGSDDKTVRVWDAESGMAIGDPFKGHTNTVTSVAFSPDGKQIVSGSYDVTVRVWDAESGVAIGDPFKGHTHWVMAVAFSPDGKWIVSGSQDDTVRVWDTERGVAIGEPFKGHNSSVNSVAFSPDGKRIVSGSEDNTVRLWDAESGVAISDPFEGHTKPVTSVAFSPNGKQIVSGSADNTVRVWDIESGMAIGEPFEAHTKSVTSVSFSPDSKQDSAVAHTRDPDIVSTSSTTAGIVQLRSRTRYYHYPLSLTSFTNQFSQLVK</sequence>
<dbReference type="Pfam" id="PF00400">
    <property type="entry name" value="WD40"/>
    <property type="match status" value="15"/>
</dbReference>
<dbReference type="InterPro" id="IPR036322">
    <property type="entry name" value="WD40_repeat_dom_sf"/>
</dbReference>
<accession>A0A8H7CYE7</accession>
<feature type="repeat" description="WD" evidence="3">
    <location>
        <begin position="1021"/>
        <end position="1062"/>
    </location>
</feature>
<comment type="caution">
    <text evidence="5">The sequence shown here is derived from an EMBL/GenBank/DDBJ whole genome shotgun (WGS) entry which is preliminary data.</text>
</comment>
<dbReference type="PANTHER" id="PTHR22847:SF637">
    <property type="entry name" value="WD REPEAT DOMAIN 5B"/>
    <property type="match status" value="1"/>
</dbReference>
<proteinExistence type="predicted"/>
<feature type="repeat" description="WD" evidence="3">
    <location>
        <begin position="935"/>
        <end position="976"/>
    </location>
</feature>
<reference evidence="5" key="1">
    <citation type="submission" date="2020-05" db="EMBL/GenBank/DDBJ databases">
        <title>Mycena genomes resolve the evolution of fungal bioluminescence.</title>
        <authorList>
            <person name="Tsai I.J."/>
        </authorList>
    </citation>
    <scope>NUCLEOTIDE SEQUENCE</scope>
    <source>
        <strain evidence="5">CCC161011</strain>
    </source>
</reference>
<feature type="repeat" description="WD" evidence="3">
    <location>
        <begin position="978"/>
        <end position="1019"/>
    </location>
</feature>
<dbReference type="Gene3D" id="3.40.50.300">
    <property type="entry name" value="P-loop containing nucleotide triphosphate hydrolases"/>
    <property type="match status" value="1"/>
</dbReference>
<dbReference type="GO" id="GO:0007166">
    <property type="term" value="P:cell surface receptor signaling pathway"/>
    <property type="evidence" value="ECO:0007669"/>
    <property type="project" value="InterPro"/>
</dbReference>
<dbReference type="InterPro" id="IPR056884">
    <property type="entry name" value="NPHP3-like_N"/>
</dbReference>